<sequence length="948" mass="100799">MRAVHARRLIAALLLAGVASGYAQAQQAAPPPRIAVPPIGFTERTLPNGLRVIAIRDTTTPTVSVQVWYDVGSKHDPEGRSGFAHLFEHILSRKTRNMPYNMINRLTENVGGVRNASTWFDRTNYYETVPAQYLETMLWTHAERMARPVIDAEVFNTERNVVKEEYRQRVLAPAYGRLRIALDENSHDTVPERRSGIGSLEQLDAATLEDALAFHQAYYGPDTATLIVAGNFDPATLERHVDRYFGAVPRRKSALPLAIRASEKPRTQPRTVTVYAPNVPLPMIASSWRIPGSAHPDLPALVVLDAILATGDNSRLKRALVFDRPIASNAATNLNDVEGNGFLAPMVTLASGTAVEQAEAALAAEIARVRDAPVSAAELAEARNELMADALASRETASGRAFALGEALVRTGDPKADDKRLAAINRVTLADVQRVARLYLKPEARVDFRYLDESKRPAGEKDNWRNPVPMPRWATVPAATGTPLTLAPEAEREQPPAPSAAVAVSDPAIAEARLANGIRLVTARTGQVPIATMSLVFKGGSATDPQGRAGVAEMAALIATKGTPTRTAHQIAAELEALGASIRADAGPDGTELSVTAPVSALEAAGRVLADVARNASFPAAEFEQERRRSVDQLQVALKTPGPLAGMVMQRAVYGAAPYGGVPTPRSLAAIGRDELVAQRDRWWRPDNAALIVTGGITPADVRGIADRLFADWRASGPVTPAPVTGAGQAGKPRVIVVDMPGAGQAAVAAGLRIPGRGDPAYPDLMIANAVLGAGSNGRLFQEVRVKRALSYGAYSALSPRAGQGLMSAVAQTKNESAPDVVGIFETELKRLAGEPLDAETVGQRVAFMQGGVARQAETSAGFARTLASLMLQGVEPSEAATLRTRIGAVTPQAAAAAARRTITPEGATIVVVGDAKLFVEKLRQTHPQAEVIPASALDLDTPQLRGR</sequence>
<dbReference type="InterPro" id="IPR011765">
    <property type="entry name" value="Pept_M16_N"/>
</dbReference>
<keyword evidence="6" id="KW-0378">Hydrolase</keyword>
<feature type="domain" description="Peptidase M16 N-terminal" evidence="4">
    <location>
        <begin position="51"/>
        <end position="168"/>
    </location>
</feature>
<dbReference type="SUPFAM" id="SSF63411">
    <property type="entry name" value="LuxS/MPP-like metallohydrolase"/>
    <property type="match status" value="4"/>
</dbReference>
<dbReference type="InterPro" id="IPR007863">
    <property type="entry name" value="Peptidase_M16_C"/>
</dbReference>
<dbReference type="InterPro" id="IPR011249">
    <property type="entry name" value="Metalloenz_LuxS/M16"/>
</dbReference>
<organism evidence="6 7">
    <name type="scientific">Sphingomonas xinjiangensis</name>
    <dbReference type="NCBI Taxonomy" id="643568"/>
    <lineage>
        <taxon>Bacteria</taxon>
        <taxon>Pseudomonadati</taxon>
        <taxon>Pseudomonadota</taxon>
        <taxon>Alphaproteobacteria</taxon>
        <taxon>Sphingomonadales</taxon>
        <taxon>Sphingomonadaceae</taxon>
        <taxon>Sphingomonas</taxon>
    </lineage>
</organism>
<dbReference type="AlphaFoldDB" id="A0A840YM68"/>
<gene>
    <name evidence="6" type="ORF">FHT02_001821</name>
</gene>
<dbReference type="Gene3D" id="3.30.830.10">
    <property type="entry name" value="Metalloenzyme, LuxS/M16 peptidase-like"/>
    <property type="match status" value="4"/>
</dbReference>
<keyword evidence="3" id="KW-0732">Signal</keyword>
<dbReference type="InterPro" id="IPR050361">
    <property type="entry name" value="MPP/UQCRC_Complex"/>
</dbReference>
<evidence type="ECO:0000256" key="1">
    <source>
        <dbReference type="ARBA" id="ARBA00007261"/>
    </source>
</evidence>
<dbReference type="PANTHER" id="PTHR11851">
    <property type="entry name" value="METALLOPROTEASE"/>
    <property type="match status" value="1"/>
</dbReference>
<evidence type="ECO:0000256" key="2">
    <source>
        <dbReference type="ARBA" id="ARBA00023049"/>
    </source>
</evidence>
<evidence type="ECO:0000313" key="7">
    <source>
        <dbReference type="Proteomes" id="UP000527143"/>
    </source>
</evidence>
<name>A0A840YM68_9SPHN</name>
<dbReference type="EMBL" id="JACIJF010000004">
    <property type="protein sequence ID" value="MBB5710590.1"/>
    <property type="molecule type" value="Genomic_DNA"/>
</dbReference>
<dbReference type="EC" id="3.4.24.-" evidence="6"/>
<feature type="domain" description="Peptidase M16 C-terminal" evidence="5">
    <location>
        <begin position="206"/>
        <end position="386"/>
    </location>
</feature>
<feature type="chain" id="PRO_5032510128" evidence="3">
    <location>
        <begin position="26"/>
        <end position="948"/>
    </location>
</feature>
<feature type="signal peptide" evidence="3">
    <location>
        <begin position="1"/>
        <end position="25"/>
    </location>
</feature>
<keyword evidence="7" id="KW-1185">Reference proteome</keyword>
<accession>A0A840YM68</accession>
<evidence type="ECO:0000259" key="5">
    <source>
        <dbReference type="Pfam" id="PF05193"/>
    </source>
</evidence>
<dbReference type="Pfam" id="PF05193">
    <property type="entry name" value="Peptidase_M16_C"/>
    <property type="match status" value="2"/>
</dbReference>
<evidence type="ECO:0000313" key="6">
    <source>
        <dbReference type="EMBL" id="MBB5710590.1"/>
    </source>
</evidence>
<evidence type="ECO:0000259" key="4">
    <source>
        <dbReference type="Pfam" id="PF00675"/>
    </source>
</evidence>
<keyword evidence="6" id="KW-0645">Protease</keyword>
<feature type="domain" description="Peptidase M16 C-terminal" evidence="5">
    <location>
        <begin position="671"/>
        <end position="841"/>
    </location>
</feature>
<dbReference type="Pfam" id="PF00675">
    <property type="entry name" value="Peptidase_M16"/>
    <property type="match status" value="2"/>
</dbReference>
<comment type="similarity">
    <text evidence="1">Belongs to the peptidase M16 family.</text>
</comment>
<dbReference type="Proteomes" id="UP000527143">
    <property type="component" value="Unassembled WGS sequence"/>
</dbReference>
<comment type="caution">
    <text evidence="6">The sequence shown here is derived from an EMBL/GenBank/DDBJ whole genome shotgun (WGS) entry which is preliminary data.</text>
</comment>
<protein>
    <submittedName>
        <fullName evidence="6">Zinc protease</fullName>
        <ecNumber evidence="6">3.4.24.-</ecNumber>
    </submittedName>
</protein>
<dbReference type="GO" id="GO:0046872">
    <property type="term" value="F:metal ion binding"/>
    <property type="evidence" value="ECO:0007669"/>
    <property type="project" value="InterPro"/>
</dbReference>
<dbReference type="GO" id="GO:0008237">
    <property type="term" value="F:metallopeptidase activity"/>
    <property type="evidence" value="ECO:0007669"/>
    <property type="project" value="UniProtKB-KW"/>
</dbReference>
<dbReference type="RefSeq" id="WP_184086638.1">
    <property type="nucleotide sequence ID" value="NZ_JACIJF010000004.1"/>
</dbReference>
<reference evidence="6 7" key="1">
    <citation type="submission" date="2020-08" db="EMBL/GenBank/DDBJ databases">
        <title>Genomic Encyclopedia of Type Strains, Phase IV (KMG-IV): sequencing the most valuable type-strain genomes for metagenomic binning, comparative biology and taxonomic classification.</title>
        <authorList>
            <person name="Goeker M."/>
        </authorList>
    </citation>
    <scope>NUCLEOTIDE SEQUENCE [LARGE SCALE GENOMIC DNA]</scope>
    <source>
        <strain evidence="6 7">DSM 26736</strain>
    </source>
</reference>
<evidence type="ECO:0000256" key="3">
    <source>
        <dbReference type="SAM" id="SignalP"/>
    </source>
</evidence>
<keyword evidence="2" id="KW-0482">Metalloprotease</keyword>
<feature type="domain" description="Peptidase M16 N-terminal" evidence="4">
    <location>
        <begin position="521"/>
        <end position="638"/>
    </location>
</feature>
<dbReference type="GO" id="GO:0006508">
    <property type="term" value="P:proteolysis"/>
    <property type="evidence" value="ECO:0007669"/>
    <property type="project" value="UniProtKB-KW"/>
</dbReference>
<proteinExistence type="inferred from homology"/>
<dbReference type="PANTHER" id="PTHR11851:SF49">
    <property type="entry name" value="MITOCHONDRIAL-PROCESSING PEPTIDASE SUBUNIT ALPHA"/>
    <property type="match status" value="1"/>
</dbReference>